<dbReference type="Pfam" id="PF00771">
    <property type="entry name" value="FHIPEP"/>
    <property type="match status" value="1"/>
</dbReference>
<dbReference type="GO" id="GO:0005886">
    <property type="term" value="C:plasma membrane"/>
    <property type="evidence" value="ECO:0007669"/>
    <property type="project" value="UniProtKB-SubCell"/>
</dbReference>
<feature type="transmembrane region" description="Helical" evidence="7">
    <location>
        <begin position="120"/>
        <end position="147"/>
    </location>
</feature>
<evidence type="ECO:0000256" key="2">
    <source>
        <dbReference type="ARBA" id="ARBA00008835"/>
    </source>
</evidence>
<dbReference type="EMBL" id="NHNI01000002">
    <property type="protein sequence ID" value="OZY84977.1"/>
    <property type="molecule type" value="Genomic_DNA"/>
</dbReference>
<feature type="transmembrane region" description="Helical" evidence="7">
    <location>
        <begin position="315"/>
        <end position="334"/>
    </location>
</feature>
<dbReference type="InterPro" id="IPR042193">
    <property type="entry name" value="FHIPEP_3"/>
</dbReference>
<evidence type="ECO:0000256" key="1">
    <source>
        <dbReference type="ARBA" id="ARBA00004651"/>
    </source>
</evidence>
<keyword evidence="7" id="KW-0813">Transport</keyword>
<evidence type="ECO:0000313" key="10">
    <source>
        <dbReference type="Proteomes" id="UP000216101"/>
    </source>
</evidence>
<dbReference type="GO" id="GO:0009306">
    <property type="term" value="P:protein secretion"/>
    <property type="evidence" value="ECO:0007669"/>
    <property type="project" value="InterPro"/>
</dbReference>
<evidence type="ECO:0000256" key="5">
    <source>
        <dbReference type="ARBA" id="ARBA00022989"/>
    </source>
</evidence>
<dbReference type="InterPro" id="IPR006301">
    <property type="entry name" value="FlhA"/>
</dbReference>
<keyword evidence="6 7" id="KW-0472">Membrane</keyword>
<evidence type="ECO:0000256" key="8">
    <source>
        <dbReference type="SAM" id="MobiDB-lite"/>
    </source>
</evidence>
<protein>
    <recommendedName>
        <fullName evidence="7">Flagellar biosynthesis protein FlhA</fullName>
    </recommendedName>
</protein>
<keyword evidence="7" id="KW-1005">Bacterial flagellum biogenesis</keyword>
<reference evidence="10" key="1">
    <citation type="submission" date="2017-05" db="EMBL/GenBank/DDBJ databases">
        <authorList>
            <person name="Barney B.M."/>
        </authorList>
    </citation>
    <scope>NUCLEOTIDE SEQUENCE [LARGE SCALE GENOMIC DNA]</scope>
    <source>
        <strain evidence="10">PSBB022</strain>
    </source>
</reference>
<feature type="transmembrane region" description="Helical" evidence="7">
    <location>
        <begin position="78"/>
        <end position="100"/>
    </location>
</feature>
<evidence type="ECO:0000256" key="7">
    <source>
        <dbReference type="RuleBase" id="RU364093"/>
    </source>
</evidence>
<evidence type="ECO:0000256" key="4">
    <source>
        <dbReference type="ARBA" id="ARBA00022692"/>
    </source>
</evidence>
<dbReference type="NCBIfam" id="TIGR01398">
    <property type="entry name" value="FlhA"/>
    <property type="match status" value="1"/>
</dbReference>
<keyword evidence="5 7" id="KW-1133">Transmembrane helix</keyword>
<comment type="caution">
    <text evidence="9">The sequence shown here is derived from an EMBL/GenBank/DDBJ whole genome shotgun (WGS) entry which is preliminary data.</text>
</comment>
<dbReference type="PANTHER" id="PTHR30161">
    <property type="entry name" value="FLAGELLAR EXPORT PROTEIN, MEMBRANE FLHA SUBUNIT-RELATED"/>
    <property type="match status" value="1"/>
</dbReference>
<accession>A0A266Q526</accession>
<feature type="transmembrane region" description="Helical" evidence="7">
    <location>
        <begin position="53"/>
        <end position="71"/>
    </location>
</feature>
<keyword evidence="4 7" id="KW-0812">Transmembrane</keyword>
<keyword evidence="9" id="KW-0966">Cell projection</keyword>
<dbReference type="InterPro" id="IPR025505">
    <property type="entry name" value="FHIPEP_CS"/>
</dbReference>
<comment type="function">
    <text evidence="7">Required for formation of the rod structure of the flagellar apparatus. Together with FliI and FliH, may constitute the export apparatus of flagellin.</text>
</comment>
<keyword evidence="7" id="KW-1006">Bacterial flagellum protein export</keyword>
<dbReference type="STRING" id="1209072.GCA_000766945_00829"/>
<feature type="transmembrane region" description="Helical" evidence="7">
    <location>
        <begin position="288"/>
        <end position="309"/>
    </location>
</feature>
<dbReference type="PANTHER" id="PTHR30161:SF1">
    <property type="entry name" value="FLAGELLAR BIOSYNTHESIS PROTEIN FLHA-RELATED"/>
    <property type="match status" value="1"/>
</dbReference>
<feature type="region of interest" description="Disordered" evidence="8">
    <location>
        <begin position="373"/>
        <end position="392"/>
    </location>
</feature>
<dbReference type="RefSeq" id="WP_280522465.1">
    <property type="nucleotide sequence ID" value="NZ_NHNI01000002.1"/>
</dbReference>
<dbReference type="Proteomes" id="UP000216101">
    <property type="component" value="Unassembled WGS sequence"/>
</dbReference>
<dbReference type="Gene3D" id="3.40.30.60">
    <property type="entry name" value="FHIPEP family, domain 1"/>
    <property type="match status" value="1"/>
</dbReference>
<sequence length="742" mass="79284">MALPTFNQFNNFNGRAALGSLRGMGRGNLGIPFLLMMLLAMIILPIPPLLLDMFFTFNIALALVVLLVSIYSMRPLDFAAFPAILLIATLLRLGLNVASTRVVLLEGHEGGDAAGKVIEAFGAVVIGGNLAVGIVVFIILMIINFVVVTKGAGRISEVSARFTLDAMPGKQMAIDADLNAGLIDQDQARTRRQEVASEADFYGAMDGASKFVRGDAVAGIMIMFINIVGGLAIGMAQHGLPFGEAFEKYTILTIGDGLVAQIPGLLLSVASAILVTRVNSSQEMGAQVVSQMFASPKALAVSGIMLIVMGSIPGMPHVAFLGLGIICAALAYYIHWRKQQPAVVEDNSFIPAGTRVASDMPAAGAAAGSANLAPQRSAPALPPGTPESPELGWDDVQPVDVIGLEVGYRLIPMVDKNQGGELLGRIKGVRKKLSQEMGFLIPSVHIRDNLDLNPTGYRISLMGVSMAEADVYPDRELAINPGQVFGSLDGLKTKDPAFGLDAVWISPNQREQAQTLGYTVVDPSTVVATHLNQILQQHTFELLGHEDVQKLLDMLAKSSPKLVEELVPNTLSINVLLKVLQNLLRERVPIRDIRSIAEALAGSGIKSQDPAALTAMARVSLCRQIVQNIIGNERNLPVITLEPSLEQLLLNTVQQAQKAGADDSAFIEPGLADRLQQSLISVAQKQEMAGRPLVLLVAAPLRPMLSRFVRHSVPDMRVLAYTEVPDNKQISIEASVGADKNS</sequence>
<evidence type="ECO:0000256" key="3">
    <source>
        <dbReference type="ARBA" id="ARBA00022475"/>
    </source>
</evidence>
<dbReference type="PRINTS" id="PR00949">
    <property type="entry name" value="TYPE3IMAPROT"/>
</dbReference>
<gene>
    <name evidence="7" type="primary">flhA</name>
    <name evidence="9" type="ORF">CBP51_17630</name>
</gene>
<dbReference type="Gene3D" id="3.40.50.12790">
    <property type="entry name" value="FHIPEP family, domain 4"/>
    <property type="match status" value="1"/>
</dbReference>
<feature type="transmembrane region" description="Helical" evidence="7">
    <location>
        <begin position="216"/>
        <end position="238"/>
    </location>
</feature>
<dbReference type="PROSITE" id="PS00994">
    <property type="entry name" value="FHIPEP"/>
    <property type="match status" value="1"/>
</dbReference>
<evidence type="ECO:0000256" key="6">
    <source>
        <dbReference type="ARBA" id="ARBA00023136"/>
    </source>
</evidence>
<dbReference type="GO" id="GO:0044780">
    <property type="term" value="P:bacterial-type flagellum assembly"/>
    <property type="evidence" value="ECO:0007669"/>
    <property type="project" value="InterPro"/>
</dbReference>
<comment type="similarity">
    <text evidence="2 7">Belongs to the FHIPEP (flagella/HR/invasion proteins export pore) family.</text>
</comment>
<dbReference type="PIRSF" id="PIRSF005419">
    <property type="entry name" value="FlhA"/>
    <property type="match status" value="1"/>
</dbReference>
<comment type="subcellular location">
    <subcellularLocation>
        <location evidence="1 7">Cell membrane</location>
        <topology evidence="1 7">Multi-pass membrane protein</topology>
    </subcellularLocation>
</comment>
<keyword evidence="9" id="KW-0282">Flagellum</keyword>
<evidence type="ECO:0000313" key="9">
    <source>
        <dbReference type="EMBL" id="OZY84977.1"/>
    </source>
</evidence>
<organism evidence="9 10">
    <name type="scientific">Cellvibrio mixtus</name>
    <dbReference type="NCBI Taxonomy" id="39650"/>
    <lineage>
        <taxon>Bacteria</taxon>
        <taxon>Pseudomonadati</taxon>
        <taxon>Pseudomonadota</taxon>
        <taxon>Gammaproteobacteria</taxon>
        <taxon>Cellvibrionales</taxon>
        <taxon>Cellvibrionaceae</taxon>
        <taxon>Cellvibrio</taxon>
    </lineage>
</organism>
<dbReference type="Gene3D" id="1.10.8.540">
    <property type="entry name" value="FHIPEP family, domain 3"/>
    <property type="match status" value="1"/>
</dbReference>
<dbReference type="InterPro" id="IPR001712">
    <property type="entry name" value="T3SS_FHIPEP"/>
</dbReference>
<dbReference type="InterPro" id="IPR042194">
    <property type="entry name" value="FHIPEP_1"/>
</dbReference>
<dbReference type="InterPro" id="IPR042196">
    <property type="entry name" value="FHIPEP_4"/>
</dbReference>
<keyword evidence="9" id="KW-0969">Cilium</keyword>
<name>A0A266Q526_9GAMM</name>
<feature type="transmembrane region" description="Helical" evidence="7">
    <location>
        <begin position="258"/>
        <end position="276"/>
    </location>
</feature>
<keyword evidence="3 7" id="KW-1003">Cell membrane</keyword>
<keyword evidence="10" id="KW-1185">Reference proteome</keyword>
<dbReference type="AlphaFoldDB" id="A0A266Q526"/>
<proteinExistence type="inferred from homology"/>
<keyword evidence="7" id="KW-0653">Protein transport</keyword>
<feature type="transmembrane region" description="Helical" evidence="7">
    <location>
        <begin position="29"/>
        <end position="47"/>
    </location>
</feature>